<evidence type="ECO:0000313" key="2">
    <source>
        <dbReference type="Proteomes" id="UP000313359"/>
    </source>
</evidence>
<dbReference type="AlphaFoldDB" id="A0A5C2RSN8"/>
<keyword evidence="2" id="KW-1185">Reference proteome</keyword>
<dbReference type="EMBL" id="ML122321">
    <property type="protein sequence ID" value="RPD53497.1"/>
    <property type="molecule type" value="Genomic_DNA"/>
</dbReference>
<organism evidence="1 2">
    <name type="scientific">Lentinus tigrinus ALCF2SS1-6</name>
    <dbReference type="NCBI Taxonomy" id="1328759"/>
    <lineage>
        <taxon>Eukaryota</taxon>
        <taxon>Fungi</taxon>
        <taxon>Dikarya</taxon>
        <taxon>Basidiomycota</taxon>
        <taxon>Agaricomycotina</taxon>
        <taxon>Agaricomycetes</taxon>
        <taxon>Polyporales</taxon>
        <taxon>Polyporaceae</taxon>
        <taxon>Lentinus</taxon>
    </lineage>
</organism>
<reference evidence="1" key="1">
    <citation type="journal article" date="2018" name="Genome Biol. Evol.">
        <title>Genomics and development of Lentinus tigrinus, a white-rot wood-decaying mushroom with dimorphic fruiting bodies.</title>
        <authorList>
            <person name="Wu B."/>
            <person name="Xu Z."/>
            <person name="Knudson A."/>
            <person name="Carlson A."/>
            <person name="Chen N."/>
            <person name="Kovaka S."/>
            <person name="LaButti K."/>
            <person name="Lipzen A."/>
            <person name="Pennachio C."/>
            <person name="Riley R."/>
            <person name="Schakwitz W."/>
            <person name="Umezawa K."/>
            <person name="Ohm R.A."/>
            <person name="Grigoriev I.V."/>
            <person name="Nagy L.G."/>
            <person name="Gibbons J."/>
            <person name="Hibbett D."/>
        </authorList>
    </citation>
    <scope>NUCLEOTIDE SEQUENCE [LARGE SCALE GENOMIC DNA]</scope>
    <source>
        <strain evidence="1">ALCF2SS1-6</strain>
    </source>
</reference>
<protein>
    <submittedName>
        <fullName evidence="1">Uncharacterized protein</fullName>
    </submittedName>
</protein>
<gene>
    <name evidence="1" type="ORF">L227DRAFT_616989</name>
</gene>
<dbReference type="Proteomes" id="UP000313359">
    <property type="component" value="Unassembled WGS sequence"/>
</dbReference>
<proteinExistence type="predicted"/>
<evidence type="ECO:0000313" key="1">
    <source>
        <dbReference type="EMBL" id="RPD53497.1"/>
    </source>
</evidence>
<name>A0A5C2RSN8_9APHY</name>
<accession>A0A5C2RSN8</accession>
<sequence length="146" mass="16555">MDDNTNAIQVREPRLCLLRIRFDIGNTSYTYFAAMFNTAAMTLSPVLRVLSSVFGVNDTPFTYGEFAEAMTAIGFIDDREAGMLLHYDTTFLERPLAYNPAGLEMTTVVTREVQDAWADYMYTYYGWNMARMATGRGATRGRATRH</sequence>